<feature type="compositionally biased region" description="Basic residues" evidence="1">
    <location>
        <begin position="147"/>
        <end position="156"/>
    </location>
</feature>
<dbReference type="AlphaFoldDB" id="A0A397U5G3"/>
<feature type="transmembrane region" description="Helical" evidence="2">
    <location>
        <begin position="159"/>
        <end position="177"/>
    </location>
</feature>
<name>A0A397U5G3_9GLOM</name>
<dbReference type="EMBL" id="QKWP01002092">
    <property type="protein sequence ID" value="RIB04891.1"/>
    <property type="molecule type" value="Genomic_DNA"/>
</dbReference>
<proteinExistence type="predicted"/>
<evidence type="ECO:0000256" key="2">
    <source>
        <dbReference type="SAM" id="Phobius"/>
    </source>
</evidence>
<gene>
    <name evidence="3" type="ORF">C2G38_2048073</name>
</gene>
<keyword evidence="4" id="KW-1185">Reference proteome</keyword>
<keyword evidence="2" id="KW-0812">Transmembrane</keyword>
<keyword evidence="2" id="KW-1133">Transmembrane helix</keyword>
<dbReference type="Proteomes" id="UP000266673">
    <property type="component" value="Unassembled WGS sequence"/>
</dbReference>
<organism evidence="3 4">
    <name type="scientific">Gigaspora rosea</name>
    <dbReference type="NCBI Taxonomy" id="44941"/>
    <lineage>
        <taxon>Eukaryota</taxon>
        <taxon>Fungi</taxon>
        <taxon>Fungi incertae sedis</taxon>
        <taxon>Mucoromycota</taxon>
        <taxon>Glomeromycotina</taxon>
        <taxon>Glomeromycetes</taxon>
        <taxon>Diversisporales</taxon>
        <taxon>Gigasporaceae</taxon>
        <taxon>Gigaspora</taxon>
    </lineage>
</organism>
<keyword evidence="2" id="KW-0472">Membrane</keyword>
<sequence>MKEQIKKLYRENTSKLKYIADPIYLSFYILPKSDKLTRSFPRLWQDRSFFEYIDARNFIIQNSEIFRLKRYYNSLNATLKNLKELVKEKSYQVNYNQHMKKVEKKSRNENRKLEKKSEMKSSNKKELKRCQKRKVEKKRSKENSKRKGEKKSRKKRNGMASFVKFLIGSFSGVPALPGKFLGYKTNGRFIMRFLYMALVSEISFRVGPALHEIDFFSRFTDTRK</sequence>
<reference evidence="3 4" key="1">
    <citation type="submission" date="2018-06" db="EMBL/GenBank/DDBJ databases">
        <title>Comparative genomics reveals the genomic features of Rhizophagus irregularis, R. cerebriforme, R. diaphanum and Gigaspora rosea, and their symbiotic lifestyle signature.</title>
        <authorList>
            <person name="Morin E."/>
            <person name="San Clemente H."/>
            <person name="Chen E.C.H."/>
            <person name="De La Providencia I."/>
            <person name="Hainaut M."/>
            <person name="Kuo A."/>
            <person name="Kohler A."/>
            <person name="Murat C."/>
            <person name="Tang N."/>
            <person name="Roy S."/>
            <person name="Loubradou J."/>
            <person name="Henrissat B."/>
            <person name="Grigoriev I.V."/>
            <person name="Corradi N."/>
            <person name="Roux C."/>
            <person name="Martin F.M."/>
        </authorList>
    </citation>
    <scope>NUCLEOTIDE SEQUENCE [LARGE SCALE GENOMIC DNA]</scope>
    <source>
        <strain evidence="3 4">DAOM 194757</strain>
    </source>
</reference>
<feature type="region of interest" description="Disordered" evidence="1">
    <location>
        <begin position="102"/>
        <end position="156"/>
    </location>
</feature>
<evidence type="ECO:0000256" key="1">
    <source>
        <dbReference type="SAM" id="MobiDB-lite"/>
    </source>
</evidence>
<feature type="compositionally biased region" description="Basic and acidic residues" evidence="1">
    <location>
        <begin position="105"/>
        <end position="129"/>
    </location>
</feature>
<protein>
    <submittedName>
        <fullName evidence="3">Uncharacterized protein</fullName>
    </submittedName>
</protein>
<evidence type="ECO:0000313" key="3">
    <source>
        <dbReference type="EMBL" id="RIB04891.1"/>
    </source>
</evidence>
<evidence type="ECO:0000313" key="4">
    <source>
        <dbReference type="Proteomes" id="UP000266673"/>
    </source>
</evidence>
<accession>A0A397U5G3</accession>
<comment type="caution">
    <text evidence="3">The sequence shown here is derived from an EMBL/GenBank/DDBJ whole genome shotgun (WGS) entry which is preliminary data.</text>
</comment>